<dbReference type="InterPro" id="IPR030844">
    <property type="entry name" value="PAN3"/>
</dbReference>
<evidence type="ECO:0000256" key="2">
    <source>
        <dbReference type="ARBA" id="ARBA00022490"/>
    </source>
</evidence>
<proteinExistence type="inferred from homology"/>
<dbReference type="HAMAP" id="MF_03181">
    <property type="entry name" value="PAN3"/>
    <property type="match status" value="1"/>
</dbReference>
<dbReference type="PROSITE" id="PS50103">
    <property type="entry name" value="ZF_C3H1"/>
    <property type="match status" value="1"/>
</dbReference>
<dbReference type="PANTHER" id="PTHR12272">
    <property type="entry name" value="DEADENYLATION COMPLEX SUBUNIT PAN3"/>
    <property type="match status" value="1"/>
</dbReference>
<evidence type="ECO:0000259" key="11">
    <source>
        <dbReference type="PROSITE" id="PS50103"/>
    </source>
</evidence>
<comment type="subunit">
    <text evidence="7">Homodimer. Forms a heterotrimer with a catalytic subunit PAN2 to form the poly(A)-nuclease (PAN) deadenylation complex. Interacts (via PAM-2 motif) with poly(A)-binding protein PAB1 (via PABC domain), conferring substrate specificity of the enzyme complex.</text>
</comment>
<evidence type="ECO:0000256" key="5">
    <source>
        <dbReference type="ARBA" id="ARBA00022840"/>
    </source>
</evidence>
<evidence type="ECO:0000313" key="12">
    <source>
        <dbReference type="EMBL" id="KAF5376135.1"/>
    </source>
</evidence>
<protein>
    <recommendedName>
        <fullName evidence="7">PAN2-PAN3 deadenylation complex subunit PAN3</fullName>
    </recommendedName>
    <alternativeName>
        <fullName evidence="7">PAB1P-dependent poly(A)-specific ribonuclease</fullName>
    </alternativeName>
    <alternativeName>
        <fullName evidence="7">Poly(A)-nuclease deadenylation complex subunit 3</fullName>
        <shortName evidence="7">PAN deadenylation complex subunit 3</shortName>
    </alternativeName>
</protein>
<keyword evidence="13" id="KW-1185">Reference proteome</keyword>
<dbReference type="Pfam" id="PF18101">
    <property type="entry name" value="Pan3_CK"/>
    <property type="match status" value="1"/>
</dbReference>
<comment type="function">
    <text evidence="7">Regulatory subunit of the poly(A)-nuclease (PAN) deadenylation complex, one of two cytoplasmic mRNA deadenylases involved in mRNA turnover. PAN specifically shortens poly(A) tails of RNA and the activity is stimulated by poly(A)-binding protein PAB1. PAN deadenylation is followed by rapid degradation of the shortened mRNA tails by the CCR4-NOT complex. Deadenylated mRNAs are then degraded by two alternative mechanisms, namely exosome-mediated 3'-5' exonucleolytic degradation, or deadenlyation-dependent mRNA decaping and subsequent 5'-3' exonucleolytic degradation by XRN1. May also be involved in post-transcriptional maturation of mRNA poly(A) tails. PAN3 acts as a positive regulator for PAN activity, recruiting the catalytic subunit PAN2 to mRNA via its interaction with RNA and with PAB1.</text>
</comment>
<dbReference type="InterPro" id="IPR011009">
    <property type="entry name" value="Kinase-like_dom_sf"/>
</dbReference>
<dbReference type="InterPro" id="IPR041332">
    <property type="entry name" value="Pan3_CK"/>
</dbReference>
<dbReference type="Proteomes" id="UP000565441">
    <property type="component" value="Unassembled WGS sequence"/>
</dbReference>
<dbReference type="Pfam" id="PF25586">
    <property type="entry name" value="zf-CCCH_PAN3"/>
    <property type="match status" value="1"/>
</dbReference>
<evidence type="ECO:0000259" key="10">
    <source>
        <dbReference type="PROSITE" id="PS50011"/>
    </source>
</evidence>
<comment type="domain">
    <text evidence="7">The pseudokinase domain, the coiled-coil (CC), and C-terminal knob domain (CK) form a structural unit (PKC) that forms an extensive high-affinity interaction surface for PAN2.</text>
</comment>
<keyword evidence="3 7" id="KW-0507">mRNA processing</keyword>
<evidence type="ECO:0000256" key="7">
    <source>
        <dbReference type="HAMAP-Rule" id="MF_03181"/>
    </source>
</evidence>
<name>A0A8H5H400_9AGAR</name>
<feature type="region of interest" description="Disordered" evidence="9">
    <location>
        <begin position="102"/>
        <end position="125"/>
    </location>
</feature>
<comment type="similarity">
    <text evidence="7">Belongs to the protein kinase superfamily. PAN3 family.</text>
</comment>
<dbReference type="EMBL" id="JAACJP010000030">
    <property type="protein sequence ID" value="KAF5376135.1"/>
    <property type="molecule type" value="Genomic_DNA"/>
</dbReference>
<gene>
    <name evidence="7" type="primary">PAN3</name>
    <name evidence="12" type="ORF">D9615_007699</name>
</gene>
<dbReference type="PROSITE" id="PS50011">
    <property type="entry name" value="PROTEIN_KINASE_DOM"/>
    <property type="match status" value="1"/>
</dbReference>
<keyword evidence="2 7" id="KW-0963">Cytoplasm</keyword>
<feature type="domain" description="C3H1-type" evidence="11">
    <location>
        <begin position="33"/>
        <end position="62"/>
    </location>
</feature>
<reference evidence="12 13" key="1">
    <citation type="journal article" date="2020" name="ISME J.">
        <title>Uncovering the hidden diversity of litter-decomposition mechanisms in mushroom-forming fungi.</title>
        <authorList>
            <person name="Floudas D."/>
            <person name="Bentzer J."/>
            <person name="Ahren D."/>
            <person name="Johansson T."/>
            <person name="Persson P."/>
            <person name="Tunlid A."/>
        </authorList>
    </citation>
    <scope>NUCLEOTIDE SEQUENCE [LARGE SCALE GENOMIC DNA]</scope>
    <source>
        <strain evidence="12 13">CBS 661.87</strain>
    </source>
</reference>
<dbReference type="Gene3D" id="1.10.510.10">
    <property type="entry name" value="Transferase(Phosphotransferase) domain 1"/>
    <property type="match status" value="1"/>
</dbReference>
<sequence length="654" mass="73193">MAFFARPQSTAIKIVDPSTQSTQDELKAPKKDSTQRKQCRNVLIHGFCKFQGKGCMYSHPSTEPQSPGPPSPSLQESRTSTLTPQAVNAPVFVPKALATIATPPPPSAEHLTPPDTTPTATPPIPQGQVDYQGYESQEAYNPYAYSGEEGDLSAQMEQLDPNFYDDSQYAGYSEYGPNALDATYYSSVPPVYMRQPLDYHLYTPAPPAGFVASTADSHFVPPSSSLRQALQHRSETIRQIAPIGSNLPDELQGYHTLVPLEGNGDTVERRKLGNWYSTVYRAIRSSDGLAYALRRIENYRLMHQSAFSAIEVWSQIRHPNIISVNEAFTTRSFNDNSLVFVHVYHADAQTLFDVHLKPKAPTMQTHYQHGRSPHLQAHLPTVIPERTIWSYIVQISSAIKKVHDVGQAVRMVDVSKVLLTGQNRVRISSCGVIDVLMHDTHQDIGMLQQDDLTMFGRLLFALCCNNVTASSGQNLQKSLDIITRNYSADVKNAALFLISKGGPHRSIDQLLDMIRGKVILEMEEALNGNDRLESELLSELENARLVRLLCKFGFINERPEFAREPRWSETGDRYIIKLFRDYVFHQVDEQGNPVVNLSHVLVCLNKLDAGTEEKVMLVARDEQSCLVVSYREIKQCIESAFGDLARASKLNKRS</sequence>
<dbReference type="InterPro" id="IPR000719">
    <property type="entry name" value="Prot_kinase_dom"/>
</dbReference>
<comment type="domain">
    <text evidence="7">Contains a pseudokinase domain. The protein kinase domain is predicted to be catalytically inactive because some of the residues important for catalytic activity are substituted and it lacks the equivalent of the binding site for a peptide substrate. However, it has retained an ATP-binding site and ATP-binding is required for mRNA degradation, stimulating the activity of the PAN2 nuclease in vitro. The nucleotide-binding site is juxtaposed to the RNase active site of PAN2 in the complex and may actually bind nucleosides of a poly(A) RNA rather than ATP, feeding the poly(A)-tail to the active site of the deadenylase and thus increasing the efficiency with which this distributive enzyme degrades oligo(A) RNAs.</text>
</comment>
<feature type="region of interest" description="Disordered" evidence="9">
    <location>
        <begin position="1"/>
        <end position="37"/>
    </location>
</feature>
<dbReference type="InterPro" id="IPR000571">
    <property type="entry name" value="Znf_CCCH"/>
</dbReference>
<evidence type="ECO:0000256" key="6">
    <source>
        <dbReference type="ARBA" id="ARBA00023054"/>
    </source>
</evidence>
<dbReference type="Gene3D" id="6.10.250.3160">
    <property type="match status" value="1"/>
</dbReference>
<evidence type="ECO:0000256" key="9">
    <source>
        <dbReference type="SAM" id="MobiDB-lite"/>
    </source>
</evidence>
<dbReference type="GO" id="GO:0008270">
    <property type="term" value="F:zinc ion binding"/>
    <property type="evidence" value="ECO:0007669"/>
    <property type="project" value="UniProtKB-KW"/>
</dbReference>
<comment type="subcellular location">
    <subcellularLocation>
        <location evidence="1 7">Cytoplasm</location>
    </subcellularLocation>
</comment>
<evidence type="ECO:0000256" key="1">
    <source>
        <dbReference type="ARBA" id="ARBA00004496"/>
    </source>
</evidence>
<comment type="caution">
    <text evidence="12">The sequence shown here is derived from an EMBL/GenBank/DDBJ whole genome shotgun (WGS) entry which is preliminary data.</text>
</comment>
<accession>A0A8H5H400</accession>
<feature type="coiled-coil region" evidence="7">
    <location>
        <begin position="516"/>
        <end position="554"/>
    </location>
</feature>
<comment type="domain">
    <text evidence="7">The N-terminal zinc finger binds to poly(A) RNA.</text>
</comment>
<keyword evidence="5 7" id="KW-0067">ATP-binding</keyword>
<keyword evidence="6 7" id="KW-0175">Coiled coil</keyword>
<dbReference type="GO" id="GO:0005524">
    <property type="term" value="F:ATP binding"/>
    <property type="evidence" value="ECO:0007669"/>
    <property type="project" value="UniProtKB-UniRule"/>
</dbReference>
<dbReference type="OrthoDB" id="204958at2759"/>
<evidence type="ECO:0000256" key="8">
    <source>
        <dbReference type="PROSITE-ProRule" id="PRU00723"/>
    </source>
</evidence>
<organism evidence="12 13">
    <name type="scientific">Tricholomella constricta</name>
    <dbReference type="NCBI Taxonomy" id="117010"/>
    <lineage>
        <taxon>Eukaryota</taxon>
        <taxon>Fungi</taxon>
        <taxon>Dikarya</taxon>
        <taxon>Basidiomycota</taxon>
        <taxon>Agaricomycotina</taxon>
        <taxon>Agaricomycetes</taxon>
        <taxon>Agaricomycetidae</taxon>
        <taxon>Agaricales</taxon>
        <taxon>Tricholomatineae</taxon>
        <taxon>Lyophyllaceae</taxon>
        <taxon>Tricholomella</taxon>
    </lineage>
</organism>
<feature type="binding site" evidence="7">
    <location>
        <begin position="415"/>
        <end position="416"/>
    </location>
    <ligand>
        <name>ATP</name>
        <dbReference type="ChEBI" id="CHEBI:30616"/>
    </ligand>
</feature>
<dbReference type="GO" id="GO:0000932">
    <property type="term" value="C:P-body"/>
    <property type="evidence" value="ECO:0007669"/>
    <property type="project" value="TreeGrafter"/>
</dbReference>
<dbReference type="GO" id="GO:0006397">
    <property type="term" value="P:mRNA processing"/>
    <property type="evidence" value="ECO:0007669"/>
    <property type="project" value="UniProtKB-KW"/>
</dbReference>
<keyword evidence="4 7" id="KW-0547">Nucleotide-binding</keyword>
<dbReference type="AlphaFoldDB" id="A0A8H5H400"/>
<keyword evidence="8" id="KW-0863">Zinc-finger</keyword>
<feature type="region of interest" description="Disordered" evidence="9">
    <location>
        <begin position="59"/>
        <end position="81"/>
    </location>
</feature>
<feature type="compositionally biased region" description="Polar residues" evidence="9">
    <location>
        <begin position="7"/>
        <end position="23"/>
    </location>
</feature>
<evidence type="ECO:0000256" key="3">
    <source>
        <dbReference type="ARBA" id="ARBA00022664"/>
    </source>
</evidence>
<keyword evidence="8" id="KW-0479">Metal-binding</keyword>
<dbReference type="GO" id="GO:0004672">
    <property type="term" value="F:protein kinase activity"/>
    <property type="evidence" value="ECO:0007669"/>
    <property type="project" value="InterPro"/>
</dbReference>
<dbReference type="FunFam" id="1.10.287.3700:FF:000001">
    <property type="entry name" value="PAN2-PAN3 deadenylation complex subunit PAN3"/>
    <property type="match status" value="1"/>
</dbReference>
<dbReference type="GO" id="GO:0008143">
    <property type="term" value="F:poly(A) binding"/>
    <property type="evidence" value="ECO:0007669"/>
    <property type="project" value="TreeGrafter"/>
</dbReference>
<feature type="region of interest" description="Knob domain" evidence="7">
    <location>
        <begin position="555"/>
        <end position="654"/>
    </location>
</feature>
<dbReference type="PANTHER" id="PTHR12272:SF11">
    <property type="entry name" value="PAN2-PAN3 DEADENYLATION COMPLEX SUBUNIT PAN3"/>
    <property type="match status" value="1"/>
</dbReference>
<feature type="binding site" evidence="7">
    <location>
        <position position="294"/>
    </location>
    <ligand>
        <name>ATP</name>
        <dbReference type="ChEBI" id="CHEBI:30616"/>
    </ligand>
</feature>
<feature type="domain" description="Protein kinase" evidence="10">
    <location>
        <begin position="265"/>
        <end position="575"/>
    </location>
</feature>
<evidence type="ECO:0000313" key="13">
    <source>
        <dbReference type="Proteomes" id="UP000565441"/>
    </source>
</evidence>
<feature type="zinc finger region" description="C3H1-type" evidence="8">
    <location>
        <begin position="33"/>
        <end position="62"/>
    </location>
</feature>
<keyword evidence="8" id="KW-0862">Zinc</keyword>
<evidence type="ECO:0000256" key="4">
    <source>
        <dbReference type="ARBA" id="ARBA00022741"/>
    </source>
</evidence>
<dbReference type="SUPFAM" id="SSF56112">
    <property type="entry name" value="Protein kinase-like (PK-like)"/>
    <property type="match status" value="1"/>
</dbReference>
<feature type="compositionally biased region" description="Basic and acidic residues" evidence="9">
    <location>
        <begin position="24"/>
        <end position="35"/>
    </location>
</feature>
<dbReference type="Gene3D" id="1.10.287.3700">
    <property type="match status" value="1"/>
</dbReference>
<dbReference type="GO" id="GO:0000289">
    <property type="term" value="P:nuclear-transcribed mRNA poly(A) tail shortening"/>
    <property type="evidence" value="ECO:0007669"/>
    <property type="project" value="UniProtKB-UniRule"/>
</dbReference>
<dbReference type="Gene3D" id="1.20.5.5160">
    <property type="match status" value="1"/>
</dbReference>
<comment type="caution">
    <text evidence="7">Lacks conserved residue(s) required for the propagation of feature annotation.</text>
</comment>
<dbReference type="GO" id="GO:0031251">
    <property type="term" value="C:PAN complex"/>
    <property type="evidence" value="ECO:0007669"/>
    <property type="project" value="UniProtKB-UniRule"/>
</dbReference>